<dbReference type="InterPro" id="IPR001853">
    <property type="entry name" value="DSBA-like_thioredoxin_dom"/>
</dbReference>
<evidence type="ECO:0000313" key="2">
    <source>
        <dbReference type="EMBL" id="CAA9211323.1"/>
    </source>
</evidence>
<evidence type="ECO:0000259" key="1">
    <source>
        <dbReference type="Pfam" id="PF01323"/>
    </source>
</evidence>
<dbReference type="AlphaFoldDB" id="A0A6J4H158"/>
<dbReference type="Gene3D" id="3.40.30.10">
    <property type="entry name" value="Glutaredoxin"/>
    <property type="match status" value="1"/>
</dbReference>
<organism evidence="2">
    <name type="scientific">uncultured Acidimicrobiales bacterium</name>
    <dbReference type="NCBI Taxonomy" id="310071"/>
    <lineage>
        <taxon>Bacteria</taxon>
        <taxon>Bacillati</taxon>
        <taxon>Actinomycetota</taxon>
        <taxon>Acidimicrobiia</taxon>
        <taxon>Acidimicrobiales</taxon>
        <taxon>environmental samples</taxon>
    </lineage>
</organism>
<dbReference type="Pfam" id="PF01323">
    <property type="entry name" value="DSBA"/>
    <property type="match status" value="1"/>
</dbReference>
<gene>
    <name evidence="2" type="ORF">AVDCRST_MAG50-40</name>
</gene>
<accession>A0A6J4H158</accession>
<name>A0A6J4H158_9ACTN</name>
<proteinExistence type="predicted"/>
<feature type="domain" description="DSBA-like thioredoxin" evidence="1">
    <location>
        <begin position="9"/>
        <end position="186"/>
    </location>
</feature>
<dbReference type="InterPro" id="IPR036249">
    <property type="entry name" value="Thioredoxin-like_sf"/>
</dbReference>
<sequence length="227" mass="24910">MTPEVEPGTLAVFSDIACPWAHIAVHRLHDHRKALGLVDRVALDHRAFPLEVVNRAGTSKPFLEVEIEALRDVQPTAGWQLWRGEPWTWPVTMLPALEAVQAAKAQGHQAAEALDLALREAFFGASRCISLRHVILQVAKSVPQVDVDRLRKDLDEGVARSSVMRDYESAGDVVRGSPHIFFADGTDAFNPGIESHWDGKPGKGTLIVDRDDEAVYDELLLRAAGSG</sequence>
<reference evidence="2" key="1">
    <citation type="submission" date="2020-02" db="EMBL/GenBank/DDBJ databases">
        <authorList>
            <person name="Meier V. D."/>
        </authorList>
    </citation>
    <scope>NUCLEOTIDE SEQUENCE</scope>
    <source>
        <strain evidence="2">AVDCRST_MAG50</strain>
    </source>
</reference>
<protein>
    <recommendedName>
        <fullName evidence="1">DSBA-like thioredoxin domain-containing protein</fullName>
    </recommendedName>
</protein>
<dbReference type="SUPFAM" id="SSF52833">
    <property type="entry name" value="Thioredoxin-like"/>
    <property type="match status" value="1"/>
</dbReference>
<dbReference type="EMBL" id="CADCTF010000003">
    <property type="protein sequence ID" value="CAA9211323.1"/>
    <property type="molecule type" value="Genomic_DNA"/>
</dbReference>
<dbReference type="GO" id="GO:0016491">
    <property type="term" value="F:oxidoreductase activity"/>
    <property type="evidence" value="ECO:0007669"/>
    <property type="project" value="InterPro"/>
</dbReference>